<dbReference type="PROSITE" id="PS00080">
    <property type="entry name" value="MULTICOPPER_OXIDASE2"/>
    <property type="match status" value="1"/>
</dbReference>
<dbReference type="CDD" id="cd13861">
    <property type="entry name" value="CuRO_1_CumA_like"/>
    <property type="match status" value="1"/>
</dbReference>
<evidence type="ECO:0000256" key="5">
    <source>
        <dbReference type="SAM" id="SignalP"/>
    </source>
</evidence>
<evidence type="ECO:0000256" key="4">
    <source>
        <dbReference type="SAM" id="MobiDB-lite"/>
    </source>
</evidence>
<feature type="domain" description="Plastocyanin-like" evidence="7">
    <location>
        <begin position="423"/>
        <end position="538"/>
    </location>
</feature>
<keyword evidence="2" id="KW-0560">Oxidoreductase</keyword>
<dbReference type="PANTHER" id="PTHR11709:SF394">
    <property type="entry name" value="FI03373P-RELATED"/>
    <property type="match status" value="1"/>
</dbReference>
<evidence type="ECO:0000256" key="3">
    <source>
        <dbReference type="ARBA" id="ARBA00023008"/>
    </source>
</evidence>
<feature type="compositionally biased region" description="Low complexity" evidence="4">
    <location>
        <begin position="210"/>
        <end position="262"/>
    </location>
</feature>
<dbReference type="CDD" id="cd04202">
    <property type="entry name" value="CuRO_D2_2dMcoN_like"/>
    <property type="match status" value="2"/>
</dbReference>
<dbReference type="InterPro" id="IPR001117">
    <property type="entry name" value="Cu-oxidase_2nd"/>
</dbReference>
<dbReference type="STRING" id="269670.SAMN02982927_03293"/>
<keyword evidence="5" id="KW-0732">Signal</keyword>
<feature type="chain" id="PRO_5011555280" evidence="5">
    <location>
        <begin position="23"/>
        <end position="556"/>
    </location>
</feature>
<organism evidence="9 10">
    <name type="scientific">Sporolactobacillus nakayamae</name>
    <dbReference type="NCBI Taxonomy" id="269670"/>
    <lineage>
        <taxon>Bacteria</taxon>
        <taxon>Bacillati</taxon>
        <taxon>Bacillota</taxon>
        <taxon>Bacilli</taxon>
        <taxon>Bacillales</taxon>
        <taxon>Sporolactobacillaceae</taxon>
        <taxon>Sporolactobacillus</taxon>
    </lineage>
</organism>
<dbReference type="Proteomes" id="UP000198752">
    <property type="component" value="Unassembled WGS sequence"/>
</dbReference>
<keyword evidence="3" id="KW-0186">Copper</keyword>
<dbReference type="Gene3D" id="2.60.40.420">
    <property type="entry name" value="Cupredoxins - blue copper proteins"/>
    <property type="match status" value="2"/>
</dbReference>
<dbReference type="Pfam" id="PF07732">
    <property type="entry name" value="Cu-oxidase_3"/>
    <property type="match status" value="1"/>
</dbReference>
<feature type="domain" description="Plastocyanin-like" evidence="6">
    <location>
        <begin position="264"/>
        <end position="373"/>
    </location>
</feature>
<name>A0A1I2VX30_9BACL</name>
<dbReference type="InterPro" id="IPR011706">
    <property type="entry name" value="Cu-oxidase_C"/>
</dbReference>
<keyword evidence="1" id="KW-0479">Metal-binding</keyword>
<dbReference type="InterPro" id="IPR011707">
    <property type="entry name" value="Cu-oxidase-like_N"/>
</dbReference>
<evidence type="ECO:0000313" key="10">
    <source>
        <dbReference type="Proteomes" id="UP000198752"/>
    </source>
</evidence>
<dbReference type="RefSeq" id="WP_093674653.1">
    <property type="nucleotide sequence ID" value="NZ_FOOY01000032.1"/>
</dbReference>
<dbReference type="InterPro" id="IPR008972">
    <property type="entry name" value="Cupredoxin"/>
</dbReference>
<evidence type="ECO:0000256" key="2">
    <source>
        <dbReference type="ARBA" id="ARBA00023002"/>
    </source>
</evidence>
<dbReference type="Pfam" id="PF07731">
    <property type="entry name" value="Cu-oxidase_2"/>
    <property type="match status" value="1"/>
</dbReference>
<dbReference type="PROSITE" id="PS51257">
    <property type="entry name" value="PROKAR_LIPOPROTEIN"/>
    <property type="match status" value="1"/>
</dbReference>
<evidence type="ECO:0000259" key="8">
    <source>
        <dbReference type="Pfam" id="PF07732"/>
    </source>
</evidence>
<dbReference type="OrthoDB" id="9757546at2"/>
<keyword evidence="9" id="KW-0132">Cell division</keyword>
<evidence type="ECO:0000259" key="6">
    <source>
        <dbReference type="Pfam" id="PF00394"/>
    </source>
</evidence>
<dbReference type="InterPro" id="IPR033138">
    <property type="entry name" value="Cu_oxidase_CS"/>
</dbReference>
<proteinExistence type="predicted"/>
<keyword evidence="10" id="KW-1185">Reference proteome</keyword>
<feature type="signal peptide" evidence="5">
    <location>
        <begin position="1"/>
        <end position="22"/>
    </location>
</feature>
<gene>
    <name evidence="9" type="ORF">SAMN02982927_03293</name>
</gene>
<dbReference type="GO" id="GO:0005507">
    <property type="term" value="F:copper ion binding"/>
    <property type="evidence" value="ECO:0007669"/>
    <property type="project" value="InterPro"/>
</dbReference>
<dbReference type="AlphaFoldDB" id="A0A1I2VX30"/>
<dbReference type="GO" id="GO:0051301">
    <property type="term" value="P:cell division"/>
    <property type="evidence" value="ECO:0007669"/>
    <property type="project" value="UniProtKB-KW"/>
</dbReference>
<dbReference type="PROSITE" id="PS00079">
    <property type="entry name" value="MULTICOPPER_OXIDASE1"/>
    <property type="match status" value="1"/>
</dbReference>
<feature type="region of interest" description="Disordered" evidence="4">
    <location>
        <begin position="201"/>
        <end position="262"/>
    </location>
</feature>
<evidence type="ECO:0000259" key="7">
    <source>
        <dbReference type="Pfam" id="PF07731"/>
    </source>
</evidence>
<sequence>MKKFLFVALAIFTLLIITACSATTENSNKTANKQAASSESAASESPKILRGPNITLVAEKGTQKLSNGVTVPVWTFNGSAPGPEIHVQKGQKVRVTLKNELSAPVSIHWHGYPVPNKMDGIPGVTQNAVAPGKSFTYEFVADKTGTYWYHSHQDSVNQVDRGLYGAFIVEDPKEKYDKDYTLMLDEWMTDKNQINSQIKAMTPAGQSNKNNGDSGMGSMPGMDMGDSDQGSSNSGGSSGMNMDNMDNSSSDSGNSNGMNMPGNMMADNMSMYDLYTINGKSGSLVKPLTVNKGDNVRLRFINAGYLPHNIHIHGHNIKVIATDGQPINNPQAVKNQVISIAPGERYDVAFTADNPGKWYIEDHGTAKGTNGMKALIDYEGSKATTDQPNASTQLPAINFADYGSKTKPEFTLNQKYDVTYTMNLNAGMNNNGMIYTINGKTFPNTDPIKVKTGDRVKVKLVNRDHMNNHPMHLHGHFFQVLSKNGKPVSGSPIYKDTLNVKPGETYEVAFLSDNPGNWLFHCHDLHHANAGMITEVQYTDFHSSYVPSSSSNNKPE</sequence>
<accession>A0A1I2VX30</accession>
<keyword evidence="9" id="KW-0131">Cell cycle</keyword>
<dbReference type="Pfam" id="PF00394">
    <property type="entry name" value="Cu-oxidase"/>
    <property type="match status" value="1"/>
</dbReference>
<protein>
    <submittedName>
        <fullName evidence="9">Multicopper oxidase with three cupredoxin domains (Includes cell division protein FtsP and spore coat protein CotA)</fullName>
    </submittedName>
</protein>
<dbReference type="PANTHER" id="PTHR11709">
    <property type="entry name" value="MULTI-COPPER OXIDASE"/>
    <property type="match status" value="1"/>
</dbReference>
<dbReference type="EMBL" id="FOOY01000032">
    <property type="protein sequence ID" value="SFG93670.1"/>
    <property type="molecule type" value="Genomic_DNA"/>
</dbReference>
<dbReference type="SUPFAM" id="SSF49503">
    <property type="entry name" value="Cupredoxins"/>
    <property type="match status" value="3"/>
</dbReference>
<dbReference type="GO" id="GO:0016491">
    <property type="term" value="F:oxidoreductase activity"/>
    <property type="evidence" value="ECO:0007669"/>
    <property type="project" value="UniProtKB-KW"/>
</dbReference>
<dbReference type="InterPro" id="IPR045087">
    <property type="entry name" value="Cu-oxidase_fam"/>
</dbReference>
<keyword evidence="9" id="KW-0946">Virion</keyword>
<reference evidence="10" key="1">
    <citation type="submission" date="2016-10" db="EMBL/GenBank/DDBJ databases">
        <authorList>
            <person name="Varghese N."/>
            <person name="Submissions S."/>
        </authorList>
    </citation>
    <scope>NUCLEOTIDE SEQUENCE [LARGE SCALE GENOMIC DNA]</scope>
    <source>
        <strain evidence="10">ATCC 700379</strain>
    </source>
</reference>
<keyword evidence="9" id="KW-0167">Capsid protein</keyword>
<evidence type="ECO:0000256" key="1">
    <source>
        <dbReference type="ARBA" id="ARBA00022723"/>
    </source>
</evidence>
<feature type="domain" description="Plastocyanin-like" evidence="8">
    <location>
        <begin position="60"/>
        <end position="173"/>
    </location>
</feature>
<dbReference type="InterPro" id="IPR002355">
    <property type="entry name" value="Cu_oxidase_Cu_BS"/>
</dbReference>
<evidence type="ECO:0000313" key="9">
    <source>
        <dbReference type="EMBL" id="SFG93670.1"/>
    </source>
</evidence>